<dbReference type="EMBL" id="JAAIVB010000075">
    <property type="protein sequence ID" value="NEX63782.1"/>
    <property type="molecule type" value="Genomic_DNA"/>
</dbReference>
<reference evidence="5 6" key="1">
    <citation type="submission" date="2020-02" db="EMBL/GenBank/DDBJ databases">
        <authorList>
            <person name="Kim M.K."/>
        </authorList>
    </citation>
    <scope>NUCLEOTIDE SEQUENCE [LARGE SCALE GENOMIC DNA]</scope>
    <source>
        <strain evidence="5 6">17J57-3</strain>
    </source>
</reference>
<dbReference type="FunFam" id="3.30.70.270:FF:000001">
    <property type="entry name" value="Diguanylate cyclase domain protein"/>
    <property type="match status" value="1"/>
</dbReference>
<dbReference type="PANTHER" id="PTHR45138:SF9">
    <property type="entry name" value="DIGUANYLATE CYCLASE DGCM-RELATED"/>
    <property type="match status" value="1"/>
</dbReference>
<name>A0A6B3SYH9_9BURK</name>
<dbReference type="GO" id="GO:0052621">
    <property type="term" value="F:diguanylate cyclase activity"/>
    <property type="evidence" value="ECO:0007669"/>
    <property type="project" value="UniProtKB-EC"/>
</dbReference>
<evidence type="ECO:0000256" key="1">
    <source>
        <dbReference type="ARBA" id="ARBA00012528"/>
    </source>
</evidence>
<dbReference type="CDD" id="cd01949">
    <property type="entry name" value="GGDEF"/>
    <property type="match status" value="1"/>
</dbReference>
<dbReference type="NCBIfam" id="NF038266">
    <property type="entry name" value="diguan_SiaD"/>
    <property type="match status" value="1"/>
</dbReference>
<dbReference type="PROSITE" id="PS50887">
    <property type="entry name" value="GGDEF"/>
    <property type="match status" value="1"/>
</dbReference>
<dbReference type="Proteomes" id="UP000482155">
    <property type="component" value="Unassembled WGS sequence"/>
</dbReference>
<evidence type="ECO:0000259" key="4">
    <source>
        <dbReference type="PROSITE" id="PS50887"/>
    </source>
</evidence>
<comment type="catalytic activity">
    <reaction evidence="2">
        <text>2 GTP = 3',3'-c-di-GMP + 2 diphosphate</text>
        <dbReference type="Rhea" id="RHEA:24898"/>
        <dbReference type="ChEBI" id="CHEBI:33019"/>
        <dbReference type="ChEBI" id="CHEBI:37565"/>
        <dbReference type="ChEBI" id="CHEBI:58805"/>
        <dbReference type="EC" id="2.7.7.65"/>
    </reaction>
</comment>
<dbReference type="GO" id="GO:1902201">
    <property type="term" value="P:negative regulation of bacterial-type flagellum-dependent cell motility"/>
    <property type="evidence" value="ECO:0007669"/>
    <property type="project" value="TreeGrafter"/>
</dbReference>
<dbReference type="PANTHER" id="PTHR45138">
    <property type="entry name" value="REGULATORY COMPONENTS OF SENSORY TRANSDUCTION SYSTEM"/>
    <property type="match status" value="1"/>
</dbReference>
<dbReference type="InterPro" id="IPR000160">
    <property type="entry name" value="GGDEF_dom"/>
</dbReference>
<protein>
    <recommendedName>
        <fullName evidence="1">diguanylate cyclase</fullName>
        <ecNumber evidence="1">2.7.7.65</ecNumber>
    </recommendedName>
</protein>
<dbReference type="Gene3D" id="3.30.70.270">
    <property type="match status" value="1"/>
</dbReference>
<dbReference type="InterPro" id="IPR029787">
    <property type="entry name" value="Nucleotide_cyclase"/>
</dbReference>
<accession>A0A6B3SYH9</accession>
<dbReference type="AlphaFoldDB" id="A0A6B3SYH9"/>
<gene>
    <name evidence="5" type="ORF">G3574_22110</name>
</gene>
<dbReference type="SMART" id="SM00267">
    <property type="entry name" value="GGDEF"/>
    <property type="match status" value="1"/>
</dbReference>
<evidence type="ECO:0000313" key="6">
    <source>
        <dbReference type="Proteomes" id="UP000482155"/>
    </source>
</evidence>
<proteinExistence type="predicted"/>
<dbReference type="RefSeq" id="WP_163967721.1">
    <property type="nucleotide sequence ID" value="NZ_JAAIVB010000075.1"/>
</dbReference>
<keyword evidence="6" id="KW-1185">Reference proteome</keyword>
<sequence>MKPTEEPLAEALEQRVERLLADAAHAGHPLRQALGDLYDEFRDALTQIERVTRISDRYQSISQQEKLTLAERYRKQIRQLERLSRISDRYQAMMRDLNEALKEASTKDALTGIGNRRLLMESLKAETARADRLERPFTLVMVDVDRFKAVNDQYGHDAGDKVLIEVARVIESGIREYDVCGRWGGEEFLVIMPEIDAVEAAAVIERIRAAINALKVLYGERQIGITASFGIAEHARGESISDFLNRADMALYAAKRAGRNRLDIAAA</sequence>
<evidence type="ECO:0000256" key="2">
    <source>
        <dbReference type="ARBA" id="ARBA00034247"/>
    </source>
</evidence>
<dbReference type="InterPro" id="IPR050469">
    <property type="entry name" value="Diguanylate_Cyclase"/>
</dbReference>
<dbReference type="SUPFAM" id="SSF55073">
    <property type="entry name" value="Nucleotide cyclase"/>
    <property type="match status" value="1"/>
</dbReference>
<keyword evidence="3" id="KW-0175">Coiled coil</keyword>
<evidence type="ECO:0000256" key="3">
    <source>
        <dbReference type="SAM" id="Coils"/>
    </source>
</evidence>
<dbReference type="EC" id="2.7.7.65" evidence="1"/>
<dbReference type="Pfam" id="PF00990">
    <property type="entry name" value="GGDEF"/>
    <property type="match status" value="1"/>
</dbReference>
<dbReference type="GO" id="GO:0043709">
    <property type="term" value="P:cell adhesion involved in single-species biofilm formation"/>
    <property type="evidence" value="ECO:0007669"/>
    <property type="project" value="TreeGrafter"/>
</dbReference>
<feature type="coiled-coil region" evidence="3">
    <location>
        <begin position="63"/>
        <end position="107"/>
    </location>
</feature>
<dbReference type="NCBIfam" id="TIGR00254">
    <property type="entry name" value="GGDEF"/>
    <property type="match status" value="1"/>
</dbReference>
<dbReference type="GO" id="GO:0005886">
    <property type="term" value="C:plasma membrane"/>
    <property type="evidence" value="ECO:0007669"/>
    <property type="project" value="TreeGrafter"/>
</dbReference>
<feature type="domain" description="GGDEF" evidence="4">
    <location>
        <begin position="135"/>
        <end position="267"/>
    </location>
</feature>
<organism evidence="5 6">
    <name type="scientific">Noviherbaspirillum galbum</name>
    <dbReference type="NCBI Taxonomy" id="2709383"/>
    <lineage>
        <taxon>Bacteria</taxon>
        <taxon>Pseudomonadati</taxon>
        <taxon>Pseudomonadota</taxon>
        <taxon>Betaproteobacteria</taxon>
        <taxon>Burkholderiales</taxon>
        <taxon>Oxalobacteraceae</taxon>
        <taxon>Noviherbaspirillum</taxon>
    </lineage>
</organism>
<dbReference type="InterPro" id="IPR043128">
    <property type="entry name" value="Rev_trsase/Diguanyl_cyclase"/>
</dbReference>
<comment type="caution">
    <text evidence="5">The sequence shown here is derived from an EMBL/GenBank/DDBJ whole genome shotgun (WGS) entry which is preliminary data.</text>
</comment>
<evidence type="ECO:0000313" key="5">
    <source>
        <dbReference type="EMBL" id="NEX63782.1"/>
    </source>
</evidence>